<dbReference type="FunFam" id="3.40.605.10:FF:000026">
    <property type="entry name" value="Aldehyde dehydrogenase, putative"/>
    <property type="match status" value="1"/>
</dbReference>
<sequence>MMPLYPLYINGRFIETSERQNVLNPSTGKVIAQACLAKDSDVDLAIASAREAFDKGSWPKLPLDERKKFIFKIAQGILNKAGDLAKLETENAGKPIKETTFMDVPSAAKAFEYVANNFESYLVSENLNISEEAKAKLSREPMGVVVLIIPWNYPLLIASWKLASALAAGNTVVLKPSSLTSLTAFELGKIIHQAGLPAGVVNIVNASGTKIGEKLCSDKRVDMVSFTGSNEVGKHILEYSSKNVKKLIMELGGKSASLIFSDVDIDMVVNSSLCSIFLNQGQMCTAMSRIFVQDSLYNKFVANFVEKAQRIKLGVASNHETQMGPLITDSQRKKVIVYLEKAKAEGAKILCGGKIPQAPELKNGYFFEPTVITGVNPHMHIFKEEVFGPVAIVGKFSSAEEAVELANDSDFALASCIWSRDLSLAEGLAKRINAGTIWINTYGMFYNRAPYGGFKQSGFGKELGKEGFLEYTRLKNVVLDQSPDAKPLVNYWYGF</sequence>
<feature type="active site" evidence="3">
    <location>
        <position position="250"/>
    </location>
</feature>
<evidence type="ECO:0000256" key="1">
    <source>
        <dbReference type="ARBA" id="ARBA00009986"/>
    </source>
</evidence>
<dbReference type="InterPro" id="IPR016160">
    <property type="entry name" value="Ald_DH_CS_CYS"/>
</dbReference>
<dbReference type="GO" id="GO:0016620">
    <property type="term" value="F:oxidoreductase activity, acting on the aldehyde or oxo group of donors, NAD or NADP as acceptor"/>
    <property type="evidence" value="ECO:0007669"/>
    <property type="project" value="InterPro"/>
</dbReference>
<dbReference type="InterPro" id="IPR029510">
    <property type="entry name" value="Ald_DH_CS_GLU"/>
</dbReference>
<keyword evidence="2 4" id="KW-0560">Oxidoreductase</keyword>
<proteinExistence type="inferred from homology"/>
<reference evidence="6 7" key="1">
    <citation type="submission" date="2017-09" db="EMBL/GenBank/DDBJ databases">
        <title>Depth-based differentiation of microbial function through sediment-hosted aquifers and enrichment of novel symbionts in the deep terrestrial subsurface.</title>
        <authorList>
            <person name="Probst A.J."/>
            <person name="Ladd B."/>
            <person name="Jarett J.K."/>
            <person name="Geller-Mcgrath D.E."/>
            <person name="Sieber C.M."/>
            <person name="Emerson J.B."/>
            <person name="Anantharaman K."/>
            <person name="Thomas B.C."/>
            <person name="Malmstrom R."/>
            <person name="Stieglmeier M."/>
            <person name="Klingl A."/>
            <person name="Woyke T."/>
            <person name="Ryan C.M."/>
            <person name="Banfield J.F."/>
        </authorList>
    </citation>
    <scope>NUCLEOTIDE SEQUENCE [LARGE SCALE GENOMIC DNA]</scope>
    <source>
        <strain evidence="6">CG23_combo_of_CG06-09_8_20_14_all_41_10</strain>
    </source>
</reference>
<feature type="domain" description="Aldehyde dehydrogenase" evidence="5">
    <location>
        <begin position="17"/>
        <end position="477"/>
    </location>
</feature>
<dbReference type="InterPro" id="IPR016161">
    <property type="entry name" value="Ald_DH/histidinol_DH"/>
</dbReference>
<evidence type="ECO:0000256" key="2">
    <source>
        <dbReference type="ARBA" id="ARBA00023002"/>
    </source>
</evidence>
<evidence type="ECO:0000259" key="5">
    <source>
        <dbReference type="Pfam" id="PF00171"/>
    </source>
</evidence>
<dbReference type="Pfam" id="PF00171">
    <property type="entry name" value="Aldedh"/>
    <property type="match status" value="1"/>
</dbReference>
<gene>
    <name evidence="6" type="ORF">COX41_01550</name>
</gene>
<dbReference type="InterPro" id="IPR016162">
    <property type="entry name" value="Ald_DH_N"/>
</dbReference>
<dbReference type="Gene3D" id="3.40.309.10">
    <property type="entry name" value="Aldehyde Dehydrogenase, Chain A, domain 2"/>
    <property type="match status" value="1"/>
</dbReference>
<name>A0A2G9YKD3_9BACT</name>
<dbReference type="PANTHER" id="PTHR11699">
    <property type="entry name" value="ALDEHYDE DEHYDROGENASE-RELATED"/>
    <property type="match status" value="1"/>
</dbReference>
<dbReference type="InterPro" id="IPR016163">
    <property type="entry name" value="Ald_DH_C"/>
</dbReference>
<accession>A0A2G9YKD3</accession>
<dbReference type="InterPro" id="IPR015590">
    <property type="entry name" value="Aldehyde_DH_dom"/>
</dbReference>
<dbReference type="FunFam" id="3.40.309.10:FF:000012">
    <property type="entry name" value="Betaine aldehyde dehydrogenase"/>
    <property type="match status" value="1"/>
</dbReference>
<dbReference type="FunFam" id="3.40.605.10:FF:000007">
    <property type="entry name" value="NAD/NADP-dependent betaine aldehyde dehydrogenase"/>
    <property type="match status" value="1"/>
</dbReference>
<dbReference type="EMBL" id="PCRK01000026">
    <property type="protein sequence ID" value="PIP19707.1"/>
    <property type="molecule type" value="Genomic_DNA"/>
</dbReference>
<dbReference type="PROSITE" id="PS00687">
    <property type="entry name" value="ALDEHYDE_DEHYDR_GLU"/>
    <property type="match status" value="1"/>
</dbReference>
<evidence type="ECO:0000313" key="6">
    <source>
        <dbReference type="EMBL" id="PIP19707.1"/>
    </source>
</evidence>
<dbReference type="AlphaFoldDB" id="A0A2G9YKD3"/>
<comment type="similarity">
    <text evidence="1 4">Belongs to the aldehyde dehydrogenase family.</text>
</comment>
<evidence type="ECO:0000256" key="4">
    <source>
        <dbReference type="RuleBase" id="RU003345"/>
    </source>
</evidence>
<comment type="caution">
    <text evidence="6">The sequence shown here is derived from an EMBL/GenBank/DDBJ whole genome shotgun (WGS) entry which is preliminary data.</text>
</comment>
<dbReference type="SUPFAM" id="SSF53720">
    <property type="entry name" value="ALDH-like"/>
    <property type="match status" value="1"/>
</dbReference>
<evidence type="ECO:0000256" key="3">
    <source>
        <dbReference type="PROSITE-ProRule" id="PRU10007"/>
    </source>
</evidence>
<dbReference type="Proteomes" id="UP000231292">
    <property type="component" value="Unassembled WGS sequence"/>
</dbReference>
<protein>
    <submittedName>
        <fullName evidence="6">Aldehyde dehydrogenase</fullName>
    </submittedName>
</protein>
<dbReference type="Gene3D" id="3.40.605.10">
    <property type="entry name" value="Aldehyde Dehydrogenase, Chain A, domain 1"/>
    <property type="match status" value="1"/>
</dbReference>
<organism evidence="6 7">
    <name type="scientific">Candidatus Sherwoodlollariibacterium unditelluris</name>
    <dbReference type="NCBI Taxonomy" id="1974757"/>
    <lineage>
        <taxon>Bacteria</taxon>
        <taxon>Pseudomonadati</taxon>
        <taxon>Candidatus Omnitrophota</taxon>
        <taxon>Candidatus Sherwoodlollariibacterium</taxon>
    </lineage>
</organism>
<dbReference type="PROSITE" id="PS00070">
    <property type="entry name" value="ALDEHYDE_DEHYDR_CYS"/>
    <property type="match status" value="1"/>
</dbReference>
<evidence type="ECO:0000313" key="7">
    <source>
        <dbReference type="Proteomes" id="UP000231292"/>
    </source>
</evidence>